<reference evidence="1 2" key="1">
    <citation type="submission" date="2017-04" db="EMBL/GenBank/DDBJ databases">
        <title>Draft genome sequence of Tuber borchii Vittad., a whitish edible truffle.</title>
        <authorList>
            <consortium name="DOE Joint Genome Institute"/>
            <person name="Murat C."/>
            <person name="Kuo A."/>
            <person name="Barry K.W."/>
            <person name="Clum A."/>
            <person name="Dockter R.B."/>
            <person name="Fauchery L."/>
            <person name="Iotti M."/>
            <person name="Kohler A."/>
            <person name="Labutti K."/>
            <person name="Lindquist E.A."/>
            <person name="Lipzen A."/>
            <person name="Ohm R.A."/>
            <person name="Wang M."/>
            <person name="Grigoriev I.V."/>
            <person name="Zambonelli A."/>
            <person name="Martin F.M."/>
        </authorList>
    </citation>
    <scope>NUCLEOTIDE SEQUENCE [LARGE SCALE GENOMIC DNA]</scope>
    <source>
        <strain evidence="1 2">Tbo3840</strain>
    </source>
</reference>
<keyword evidence="2" id="KW-1185">Reference proteome</keyword>
<organism evidence="1 2">
    <name type="scientific">Tuber borchii</name>
    <name type="common">White truffle</name>
    <dbReference type="NCBI Taxonomy" id="42251"/>
    <lineage>
        <taxon>Eukaryota</taxon>
        <taxon>Fungi</taxon>
        <taxon>Dikarya</taxon>
        <taxon>Ascomycota</taxon>
        <taxon>Pezizomycotina</taxon>
        <taxon>Pezizomycetes</taxon>
        <taxon>Pezizales</taxon>
        <taxon>Tuberaceae</taxon>
        <taxon>Tuber</taxon>
    </lineage>
</organism>
<proteinExistence type="predicted"/>
<evidence type="ECO:0000313" key="1">
    <source>
        <dbReference type="EMBL" id="PUU74866.1"/>
    </source>
</evidence>
<accession>A0A2T6ZHD6</accession>
<dbReference type="AlphaFoldDB" id="A0A2T6ZHD6"/>
<name>A0A2T6ZHD6_TUBBO</name>
<evidence type="ECO:0000313" key="2">
    <source>
        <dbReference type="Proteomes" id="UP000244722"/>
    </source>
</evidence>
<gene>
    <name evidence="1" type="ORF">B9Z19DRAFT_1156352</name>
</gene>
<protein>
    <submittedName>
        <fullName evidence="1">Uncharacterized protein</fullName>
    </submittedName>
</protein>
<dbReference type="EMBL" id="NESQ01000266">
    <property type="protein sequence ID" value="PUU74866.1"/>
    <property type="molecule type" value="Genomic_DNA"/>
</dbReference>
<dbReference type="Proteomes" id="UP000244722">
    <property type="component" value="Unassembled WGS sequence"/>
</dbReference>
<comment type="caution">
    <text evidence="1">The sequence shown here is derived from an EMBL/GenBank/DDBJ whole genome shotgun (WGS) entry which is preliminary data.</text>
</comment>
<sequence>MADQPAPDFNILFLSMTNAVKKIQDATAELNAAAVQLNIAAVEMYKMKKLADEIKSIKEAMVKLAQNNDCQINRVETNDIARIHNSKTRLQLKPLAGPSGDPADNFPATHKQLLALNEEAVNNLAANLGLNPEGTFQEKRDALYAYVGVQS</sequence>